<keyword evidence="9" id="KW-1185">Reference proteome</keyword>
<gene>
    <name evidence="8" type="primary">TUBGCP2_1</name>
    <name evidence="8" type="ORF">Ciccas_010730</name>
</gene>
<protein>
    <recommendedName>
        <fullName evidence="5">Gamma-tubulin complex component</fullName>
    </recommendedName>
</protein>
<evidence type="ECO:0000256" key="5">
    <source>
        <dbReference type="RuleBase" id="RU363050"/>
    </source>
</evidence>
<evidence type="ECO:0000313" key="9">
    <source>
        <dbReference type="Proteomes" id="UP001626550"/>
    </source>
</evidence>
<dbReference type="PANTHER" id="PTHR19302">
    <property type="entry name" value="GAMMA TUBULIN COMPLEX PROTEIN"/>
    <property type="match status" value="1"/>
</dbReference>
<dbReference type="Gene3D" id="1.20.120.1900">
    <property type="entry name" value="Gamma-tubulin complex, C-terminal domain"/>
    <property type="match status" value="1"/>
</dbReference>
<name>A0ABD2PTQ2_9PLAT</name>
<comment type="similarity">
    <text evidence="1 5">Belongs to the TUBGCP family.</text>
</comment>
<evidence type="ECO:0000256" key="3">
    <source>
        <dbReference type="ARBA" id="ARBA00022701"/>
    </source>
</evidence>
<evidence type="ECO:0000313" key="8">
    <source>
        <dbReference type="EMBL" id="KAL3310699.1"/>
    </source>
</evidence>
<keyword evidence="4 5" id="KW-0206">Cytoskeleton</keyword>
<dbReference type="InterPro" id="IPR042241">
    <property type="entry name" value="GCP_C_sf"/>
</dbReference>
<keyword evidence="3 5" id="KW-0493">Microtubule</keyword>
<dbReference type="GO" id="GO:0005874">
    <property type="term" value="C:microtubule"/>
    <property type="evidence" value="ECO:0007669"/>
    <property type="project" value="UniProtKB-KW"/>
</dbReference>
<dbReference type="Pfam" id="PF04130">
    <property type="entry name" value="GCP_C_terminal"/>
    <property type="match status" value="1"/>
</dbReference>
<feature type="compositionally biased region" description="Polar residues" evidence="6">
    <location>
        <begin position="284"/>
        <end position="296"/>
    </location>
</feature>
<dbReference type="EMBL" id="JBJKFK010002709">
    <property type="protein sequence ID" value="KAL3310699.1"/>
    <property type="molecule type" value="Genomic_DNA"/>
</dbReference>
<comment type="caution">
    <text evidence="8">The sequence shown here is derived from an EMBL/GenBank/DDBJ whole genome shotgun (WGS) entry which is preliminary data.</text>
</comment>
<comment type="subcellular location">
    <subcellularLocation>
        <location evidence="5">Cytoplasm</location>
        <location evidence="5">Cytoskeleton</location>
        <location evidence="5">Microtubule organizing center</location>
    </subcellularLocation>
</comment>
<dbReference type="InterPro" id="IPR007259">
    <property type="entry name" value="GCP"/>
</dbReference>
<organism evidence="8 9">
    <name type="scientific">Cichlidogyrus casuarinus</name>
    <dbReference type="NCBI Taxonomy" id="1844966"/>
    <lineage>
        <taxon>Eukaryota</taxon>
        <taxon>Metazoa</taxon>
        <taxon>Spiralia</taxon>
        <taxon>Lophotrochozoa</taxon>
        <taxon>Platyhelminthes</taxon>
        <taxon>Monogenea</taxon>
        <taxon>Monopisthocotylea</taxon>
        <taxon>Dactylogyridea</taxon>
        <taxon>Ancyrocephalidae</taxon>
        <taxon>Cichlidogyrus</taxon>
    </lineage>
</organism>
<dbReference type="GO" id="GO:0005815">
    <property type="term" value="C:microtubule organizing center"/>
    <property type="evidence" value="ECO:0007669"/>
    <property type="project" value="UniProtKB-SubCell"/>
</dbReference>
<feature type="domain" description="Gamma tubulin complex component C-terminal" evidence="7">
    <location>
        <begin position="8"/>
        <end position="178"/>
    </location>
</feature>
<keyword evidence="2 5" id="KW-0963">Cytoplasm</keyword>
<dbReference type="Proteomes" id="UP001626550">
    <property type="component" value="Unassembled WGS sequence"/>
</dbReference>
<evidence type="ECO:0000256" key="6">
    <source>
        <dbReference type="SAM" id="MobiDB-lite"/>
    </source>
</evidence>
<dbReference type="AlphaFoldDB" id="A0ABD2PTQ2"/>
<evidence type="ECO:0000256" key="2">
    <source>
        <dbReference type="ARBA" id="ARBA00022490"/>
    </source>
</evidence>
<evidence type="ECO:0000256" key="4">
    <source>
        <dbReference type="ARBA" id="ARBA00023212"/>
    </source>
</evidence>
<proteinExistence type="inferred from homology"/>
<accession>A0ABD2PTQ2</accession>
<evidence type="ECO:0000256" key="1">
    <source>
        <dbReference type="ARBA" id="ARBA00010337"/>
    </source>
</evidence>
<feature type="region of interest" description="Disordered" evidence="6">
    <location>
        <begin position="284"/>
        <end position="326"/>
    </location>
</feature>
<sequence length="326" mass="36726">MQEHYPSWLTTLFLTGQRMLNFVSGLELYMHYHVIESNWLSFMQTLESCHSVEVLNKSLADFLSTVLDQCLIADSSLADVIRSINQVCIQFADFTSHLYERFVTRQDSKDGRESVLTAPSMISELTLSQQGTRDYLISMARLESEFTALVVDLLSRLRSSNCMSHLNLSDHLDPNQYYAGLGSAYHIDDTTSALITNHLESLAFSSGEPSVPKSLMEVGSTLRRSRSRLALKKHSTPEVHSKDQLLSNWVNSIPQQALKRPSLAGFEQEQRQSLHSSVNSLYSRTMSQNQESSGHDSVTIKPNFPLPPSGKMYFRGQEDYSDGDSI</sequence>
<evidence type="ECO:0000259" key="7">
    <source>
        <dbReference type="Pfam" id="PF04130"/>
    </source>
</evidence>
<dbReference type="InterPro" id="IPR040457">
    <property type="entry name" value="GCP_C"/>
</dbReference>
<reference evidence="8 9" key="1">
    <citation type="submission" date="2024-11" db="EMBL/GenBank/DDBJ databases">
        <title>Adaptive evolution of stress response genes in parasites aligns with host niche diversity.</title>
        <authorList>
            <person name="Hahn C."/>
            <person name="Resl P."/>
        </authorList>
    </citation>
    <scope>NUCLEOTIDE SEQUENCE [LARGE SCALE GENOMIC DNA]</scope>
    <source>
        <strain evidence="8">EGGRZ-B1_66</strain>
        <tissue evidence="8">Body</tissue>
    </source>
</reference>